<proteinExistence type="predicted"/>
<organism evidence="1 2">
    <name type="scientific">Araneus ventricosus</name>
    <name type="common">Orbweaver spider</name>
    <name type="synonym">Epeira ventricosa</name>
    <dbReference type="NCBI Taxonomy" id="182803"/>
    <lineage>
        <taxon>Eukaryota</taxon>
        <taxon>Metazoa</taxon>
        <taxon>Ecdysozoa</taxon>
        <taxon>Arthropoda</taxon>
        <taxon>Chelicerata</taxon>
        <taxon>Arachnida</taxon>
        <taxon>Araneae</taxon>
        <taxon>Araneomorphae</taxon>
        <taxon>Entelegynae</taxon>
        <taxon>Araneoidea</taxon>
        <taxon>Araneidae</taxon>
        <taxon>Araneus</taxon>
    </lineage>
</organism>
<evidence type="ECO:0000313" key="2">
    <source>
        <dbReference type="Proteomes" id="UP000499080"/>
    </source>
</evidence>
<dbReference type="AlphaFoldDB" id="A0A4Y2G994"/>
<reference evidence="1 2" key="1">
    <citation type="journal article" date="2019" name="Sci. Rep.">
        <title>Orb-weaving spider Araneus ventricosus genome elucidates the spidroin gene catalogue.</title>
        <authorList>
            <person name="Kono N."/>
            <person name="Nakamura H."/>
            <person name="Ohtoshi R."/>
            <person name="Moran D.A.P."/>
            <person name="Shinohara A."/>
            <person name="Yoshida Y."/>
            <person name="Fujiwara M."/>
            <person name="Mori M."/>
            <person name="Tomita M."/>
            <person name="Arakawa K."/>
        </authorList>
    </citation>
    <scope>NUCLEOTIDE SEQUENCE [LARGE SCALE GENOMIC DNA]</scope>
</reference>
<dbReference type="Proteomes" id="UP000499080">
    <property type="component" value="Unassembled WGS sequence"/>
</dbReference>
<keyword evidence="2" id="KW-1185">Reference proteome</keyword>
<gene>
    <name evidence="1" type="ORF">AVEN_71801_1</name>
</gene>
<protein>
    <submittedName>
        <fullName evidence="1">Uncharacterized protein</fullName>
    </submittedName>
</protein>
<name>A0A4Y2G994_ARAVE</name>
<accession>A0A4Y2G994</accession>
<dbReference type="EMBL" id="BGPR01098727">
    <property type="protein sequence ID" value="GBM50183.1"/>
    <property type="molecule type" value="Genomic_DNA"/>
</dbReference>
<dbReference type="OrthoDB" id="7422307at2759"/>
<sequence length="87" mass="9828">MHGKGLPRVSSFLLGRSFDRSMLSNVTLRSLKQYPVEPIVNEIGSLAKIRGLEVDSNDIDELVEKQSQELTTEELMELHCVSQEEII</sequence>
<comment type="caution">
    <text evidence="1">The sequence shown here is derived from an EMBL/GenBank/DDBJ whole genome shotgun (WGS) entry which is preliminary data.</text>
</comment>
<evidence type="ECO:0000313" key="1">
    <source>
        <dbReference type="EMBL" id="GBM50183.1"/>
    </source>
</evidence>